<sequence length="244" mass="28062">MTATISPPAGAPGLTRIDPSVRLEDYRQALDHYLQFIGRGLDRIIFADNSNSEIDILRSLVREKGLTDRMDFIIYPGLDYPPAYGRCYGEMRLLDTVMASQSVQNLPDDAIFWKVTGRYKVINLQQMLKTIPRDTELYCDLRGGKSPWFDMRVMAWTKAGFERSLSGFYSEIREDLNRGRPGEETAFNRIIPRIGSTRARLTLAREPLIDGVRAFDNKNWSRGRQRIVYYIRQAQRLAFGKIIA</sequence>
<dbReference type="EMBL" id="JACIJC010000005">
    <property type="protein sequence ID" value="MBB5687448.1"/>
    <property type="molecule type" value="Genomic_DNA"/>
</dbReference>
<organism evidence="1 2">
    <name type="scientific">Sphingobium boeckii</name>
    <dbReference type="NCBI Taxonomy" id="1082345"/>
    <lineage>
        <taxon>Bacteria</taxon>
        <taxon>Pseudomonadati</taxon>
        <taxon>Pseudomonadota</taxon>
        <taxon>Alphaproteobacteria</taxon>
        <taxon>Sphingomonadales</taxon>
        <taxon>Sphingomonadaceae</taxon>
        <taxon>Sphingobium</taxon>
    </lineage>
</organism>
<proteinExistence type="predicted"/>
<dbReference type="AlphaFoldDB" id="A0A7W9AKZ2"/>
<gene>
    <name evidence="1" type="ORF">FHS49_003476</name>
</gene>
<dbReference type="Proteomes" id="UP000549617">
    <property type="component" value="Unassembled WGS sequence"/>
</dbReference>
<accession>A0A7W9AKZ2</accession>
<comment type="caution">
    <text evidence="1">The sequence shown here is derived from an EMBL/GenBank/DDBJ whole genome shotgun (WGS) entry which is preliminary data.</text>
</comment>
<name>A0A7W9AKZ2_9SPHN</name>
<evidence type="ECO:0000313" key="2">
    <source>
        <dbReference type="Proteomes" id="UP000549617"/>
    </source>
</evidence>
<reference evidence="1 2" key="1">
    <citation type="submission" date="2020-08" db="EMBL/GenBank/DDBJ databases">
        <title>Genomic Encyclopedia of Type Strains, Phase IV (KMG-IV): sequencing the most valuable type-strain genomes for metagenomic binning, comparative biology and taxonomic classification.</title>
        <authorList>
            <person name="Goeker M."/>
        </authorList>
    </citation>
    <scope>NUCLEOTIDE SEQUENCE [LARGE SCALE GENOMIC DNA]</scope>
    <source>
        <strain evidence="1 2">DSM 25079</strain>
    </source>
</reference>
<evidence type="ECO:0000313" key="1">
    <source>
        <dbReference type="EMBL" id="MBB5687448.1"/>
    </source>
</evidence>
<protein>
    <submittedName>
        <fullName evidence="1">Uncharacterized protein</fullName>
    </submittedName>
</protein>
<keyword evidence="2" id="KW-1185">Reference proteome</keyword>
<dbReference type="RefSeq" id="WP_184020966.1">
    <property type="nucleotide sequence ID" value="NZ_JACIJC010000005.1"/>
</dbReference>